<gene>
    <name evidence="1" type="ORF">S01H1_07715</name>
</gene>
<accession>X0RPV8</accession>
<sequence>MKTKYDNVYVNPEAGEIDPSIIAFDLDSVMNDGCSGAIRKKFCDHWDINDREILDKDVVLGHRIFSMSPPAYCEASGNEIFNLVTEAVIEESPSFLHTPYMPEVMRYVYEVTGTPIQVCTARRPECVDVTHNWLAEHLGDIPFRAYVQNGVAKSVTLDRMNCQIFVDDRFKTVNNLLSWISEPVLYRRPWNQNRPVKLPVLEVRDLRDIIPVINIALGRVPMDWPSYVPFPKPRGE</sequence>
<reference evidence="1" key="1">
    <citation type="journal article" date="2014" name="Front. Microbiol.">
        <title>High frequency of phylogenetically diverse reductive dehalogenase-homologous genes in deep subseafloor sedimentary metagenomes.</title>
        <authorList>
            <person name="Kawai M."/>
            <person name="Futagami T."/>
            <person name="Toyoda A."/>
            <person name="Takaki Y."/>
            <person name="Nishi S."/>
            <person name="Hori S."/>
            <person name="Arai W."/>
            <person name="Tsubouchi T."/>
            <person name="Morono Y."/>
            <person name="Uchiyama I."/>
            <person name="Ito T."/>
            <person name="Fujiyama A."/>
            <person name="Inagaki F."/>
            <person name="Takami H."/>
        </authorList>
    </citation>
    <scope>NUCLEOTIDE SEQUENCE</scope>
    <source>
        <strain evidence="1">Expedition CK06-06</strain>
    </source>
</reference>
<proteinExistence type="predicted"/>
<evidence type="ECO:0008006" key="2">
    <source>
        <dbReference type="Google" id="ProtNLM"/>
    </source>
</evidence>
<dbReference type="AlphaFoldDB" id="X0RPV8"/>
<dbReference type="Gene3D" id="3.40.50.1000">
    <property type="entry name" value="HAD superfamily/HAD-like"/>
    <property type="match status" value="1"/>
</dbReference>
<dbReference type="InterPro" id="IPR036412">
    <property type="entry name" value="HAD-like_sf"/>
</dbReference>
<comment type="caution">
    <text evidence="1">The sequence shown here is derived from an EMBL/GenBank/DDBJ whole genome shotgun (WGS) entry which is preliminary data.</text>
</comment>
<evidence type="ECO:0000313" key="1">
    <source>
        <dbReference type="EMBL" id="GAF70884.1"/>
    </source>
</evidence>
<dbReference type="InterPro" id="IPR023214">
    <property type="entry name" value="HAD_sf"/>
</dbReference>
<name>X0RPV8_9ZZZZ</name>
<protein>
    <recommendedName>
        <fullName evidence="2">FCP1 homology domain-containing protein</fullName>
    </recommendedName>
</protein>
<dbReference type="EMBL" id="BARS01003964">
    <property type="protein sequence ID" value="GAF70884.1"/>
    <property type="molecule type" value="Genomic_DNA"/>
</dbReference>
<organism evidence="1">
    <name type="scientific">marine sediment metagenome</name>
    <dbReference type="NCBI Taxonomy" id="412755"/>
    <lineage>
        <taxon>unclassified sequences</taxon>
        <taxon>metagenomes</taxon>
        <taxon>ecological metagenomes</taxon>
    </lineage>
</organism>
<dbReference type="SUPFAM" id="SSF56784">
    <property type="entry name" value="HAD-like"/>
    <property type="match status" value="1"/>
</dbReference>